<proteinExistence type="predicted"/>
<name>A0ABS1Q3H3_9ACTN</name>
<dbReference type="Proteomes" id="UP000621510">
    <property type="component" value="Unassembled WGS sequence"/>
</dbReference>
<reference evidence="2 3" key="1">
    <citation type="submission" date="2021-01" db="EMBL/GenBank/DDBJ databases">
        <title>WGS of actinomycetes isolated from Thailand.</title>
        <authorList>
            <person name="Thawai C."/>
        </authorList>
    </citation>
    <scope>NUCLEOTIDE SEQUENCE [LARGE SCALE GENOMIC DNA]</scope>
    <source>
        <strain evidence="2 3">CA3R110</strain>
    </source>
</reference>
<sequence>MPPLSAVAALTATVALAGCGISDTGPTAAGAPASGGLTADRAELLRVYFATAYGTWPATRPAPSGAGPQQALNALLGGPSAAERRRGLGTALPTGTHRVRARASPDAVDLYPPWPVAELDKVAVSQLVCTVAAAPGIPGGRKPVDVVVRVHEPDLAGKPWEVMCDRTGTAVPRERARSR</sequence>
<keyword evidence="1" id="KW-0732">Signal</keyword>
<comment type="caution">
    <text evidence="2">The sequence shown here is derived from an EMBL/GenBank/DDBJ whole genome shotgun (WGS) entry which is preliminary data.</text>
</comment>
<dbReference type="EMBL" id="JAERRG010000029">
    <property type="protein sequence ID" value="MBL1119221.1"/>
    <property type="molecule type" value="Genomic_DNA"/>
</dbReference>
<keyword evidence="3" id="KW-1185">Reference proteome</keyword>
<accession>A0ABS1Q3H3</accession>
<evidence type="ECO:0000313" key="2">
    <source>
        <dbReference type="EMBL" id="MBL1119221.1"/>
    </source>
</evidence>
<feature type="chain" id="PRO_5045519852" evidence="1">
    <location>
        <begin position="18"/>
        <end position="179"/>
    </location>
</feature>
<evidence type="ECO:0000313" key="3">
    <source>
        <dbReference type="Proteomes" id="UP000621510"/>
    </source>
</evidence>
<evidence type="ECO:0000256" key="1">
    <source>
        <dbReference type="SAM" id="SignalP"/>
    </source>
</evidence>
<organism evidence="2 3">
    <name type="scientific">Streptomyces endocoffeicus</name>
    <dbReference type="NCBI Taxonomy" id="2898945"/>
    <lineage>
        <taxon>Bacteria</taxon>
        <taxon>Bacillati</taxon>
        <taxon>Actinomycetota</taxon>
        <taxon>Actinomycetes</taxon>
        <taxon>Kitasatosporales</taxon>
        <taxon>Streptomycetaceae</taxon>
        <taxon>Streptomyces</taxon>
    </lineage>
</organism>
<feature type="signal peptide" evidence="1">
    <location>
        <begin position="1"/>
        <end position="17"/>
    </location>
</feature>
<gene>
    <name evidence="2" type="ORF">JK364_43710</name>
</gene>
<protein>
    <submittedName>
        <fullName evidence="2">GerMN domain-containing protein</fullName>
    </submittedName>
</protein>